<keyword evidence="5 8" id="KW-0804">Transcription</keyword>
<keyword evidence="11" id="KW-1185">Reference proteome</keyword>
<evidence type="ECO:0000256" key="2">
    <source>
        <dbReference type="ARBA" id="ARBA00005249"/>
    </source>
</evidence>
<keyword evidence="6 8" id="KW-0539">Nucleus</keyword>
<feature type="compositionally biased region" description="Acidic residues" evidence="9">
    <location>
        <begin position="213"/>
        <end position="223"/>
    </location>
</feature>
<gene>
    <name evidence="10" type="ORF">EB796_001389</name>
</gene>
<keyword evidence="3 8" id="KW-0805">Transcription regulation</keyword>
<dbReference type="GO" id="GO:0001096">
    <property type="term" value="F:TFIIF-class transcription factor complex binding"/>
    <property type="evidence" value="ECO:0007669"/>
    <property type="project" value="TreeGrafter"/>
</dbReference>
<evidence type="ECO:0000256" key="7">
    <source>
        <dbReference type="ARBA" id="ARBA00025232"/>
    </source>
</evidence>
<sequence length="499" mass="55817">MAAQAQQSGATKSFTVIAQRESKKRVSVLQFQNDQGFDKSGLVSLARENNLKEYRSAYNIDSMPTTGAGSEFGREAKEEARRRKFGYIRKKYNSEAQPWLMQLGAEKTSKKFKGTRNGGILENASYFIFTKNKDGMFEATPVEEWYNFKPTVSYNNLNAEEAEEEFARRDKNLNMFNIMVRKRIKKEDEPEEDDKGKVKKEVKSKSLMLTEMEDWADLSDEDGTAGVGGNDSDSSINGTKVKGKKGKSKKKKEKDTDDEAVEDSDDGDMEAKQVDYMSDTSNSDSDMEGRADKSKYEEKGVEDEDGLRDIVVESDDEKDKKENDKKEATKAESDASSSSSDSDSDDPDRKDDEFTKAFLMTGSKKERGKSPVPRSTTPTTDDRKRKLQASPRSSSPLTKKIKQEPSDGKSLSVPSADARPVTPVSSSTSSASKEGLTEDAVRRYLSRKPMSSKDLYKLFKSKKLGLSNEEIVKRITNIMKKLSTTQQKIGGIIHFSLSN</sequence>
<evidence type="ECO:0000256" key="3">
    <source>
        <dbReference type="ARBA" id="ARBA00023015"/>
    </source>
</evidence>
<dbReference type="GO" id="GO:0003677">
    <property type="term" value="F:DNA binding"/>
    <property type="evidence" value="ECO:0007669"/>
    <property type="project" value="UniProtKB-KW"/>
</dbReference>
<dbReference type="InterPro" id="IPR036390">
    <property type="entry name" value="WH_DNA-bd_sf"/>
</dbReference>
<dbReference type="SUPFAM" id="SSF46785">
    <property type="entry name" value="Winged helix' DNA-binding domain"/>
    <property type="match status" value="1"/>
</dbReference>
<dbReference type="GO" id="GO:0006367">
    <property type="term" value="P:transcription initiation at RNA polymerase II promoter"/>
    <property type="evidence" value="ECO:0007669"/>
    <property type="project" value="InterPro"/>
</dbReference>
<proteinExistence type="inferred from homology"/>
<feature type="region of interest" description="Disordered" evidence="9">
    <location>
        <begin position="213"/>
        <end position="447"/>
    </location>
</feature>
<dbReference type="Gene3D" id="1.10.10.10">
    <property type="entry name" value="Winged helix-like DNA-binding domain superfamily/Winged helix DNA-binding domain"/>
    <property type="match status" value="1"/>
</dbReference>
<feature type="compositionally biased region" description="Low complexity" evidence="9">
    <location>
        <begin position="420"/>
        <end position="430"/>
    </location>
</feature>
<accession>A0A7J7KQ29</accession>
<organism evidence="10 11">
    <name type="scientific">Bugula neritina</name>
    <name type="common">Brown bryozoan</name>
    <name type="synonym">Sertularia neritina</name>
    <dbReference type="NCBI Taxonomy" id="10212"/>
    <lineage>
        <taxon>Eukaryota</taxon>
        <taxon>Metazoa</taxon>
        <taxon>Spiralia</taxon>
        <taxon>Lophotrochozoa</taxon>
        <taxon>Bryozoa</taxon>
        <taxon>Gymnolaemata</taxon>
        <taxon>Cheilostomatida</taxon>
        <taxon>Flustrina</taxon>
        <taxon>Buguloidea</taxon>
        <taxon>Bugulidae</taxon>
        <taxon>Bugula</taxon>
    </lineage>
</organism>
<dbReference type="InterPro" id="IPR008851">
    <property type="entry name" value="TFIIF-alpha"/>
</dbReference>
<evidence type="ECO:0000256" key="6">
    <source>
        <dbReference type="ARBA" id="ARBA00023242"/>
    </source>
</evidence>
<dbReference type="SUPFAM" id="SSF50916">
    <property type="entry name" value="Rap30/74 interaction domains"/>
    <property type="match status" value="1"/>
</dbReference>
<dbReference type="GO" id="GO:0032968">
    <property type="term" value="P:positive regulation of transcription elongation by RNA polymerase II"/>
    <property type="evidence" value="ECO:0007669"/>
    <property type="project" value="InterPro"/>
</dbReference>
<evidence type="ECO:0000313" key="11">
    <source>
        <dbReference type="Proteomes" id="UP000593567"/>
    </source>
</evidence>
<protein>
    <recommendedName>
        <fullName evidence="8">Transcription initiation factor IIF subunit alpha</fullName>
    </recommendedName>
</protein>
<dbReference type="OrthoDB" id="76676at2759"/>
<evidence type="ECO:0000256" key="1">
    <source>
        <dbReference type="ARBA" id="ARBA00004123"/>
    </source>
</evidence>
<evidence type="ECO:0000256" key="5">
    <source>
        <dbReference type="ARBA" id="ARBA00023163"/>
    </source>
</evidence>
<name>A0A7J7KQ29_BUGNE</name>
<evidence type="ECO:0000256" key="4">
    <source>
        <dbReference type="ARBA" id="ARBA00023125"/>
    </source>
</evidence>
<dbReference type="Proteomes" id="UP000593567">
    <property type="component" value="Unassembled WGS sequence"/>
</dbReference>
<comment type="similarity">
    <text evidence="2 8">Belongs to the TFIIF alpha subunit family.</text>
</comment>
<feature type="region of interest" description="Disordered" evidence="9">
    <location>
        <begin position="186"/>
        <end position="205"/>
    </location>
</feature>
<reference evidence="10" key="1">
    <citation type="submission" date="2020-06" db="EMBL/GenBank/DDBJ databases">
        <title>Draft genome of Bugula neritina, a colonial animal packing powerful symbionts and potential medicines.</title>
        <authorList>
            <person name="Rayko M."/>
        </authorList>
    </citation>
    <scope>NUCLEOTIDE SEQUENCE [LARGE SCALE GENOMIC DNA]</scope>
    <source>
        <strain evidence="10">Kwan_BN1</strain>
    </source>
</reference>
<comment type="subcellular location">
    <subcellularLocation>
        <location evidence="1 8">Nucleus</location>
    </subcellularLocation>
</comment>
<feature type="compositionally biased region" description="Basic and acidic residues" evidence="9">
    <location>
        <begin position="287"/>
        <end position="299"/>
    </location>
</feature>
<dbReference type="AlphaFoldDB" id="A0A7J7KQ29"/>
<feature type="compositionally biased region" description="Acidic residues" evidence="9">
    <location>
        <begin position="256"/>
        <end position="268"/>
    </location>
</feature>
<feature type="compositionally biased region" description="Basic residues" evidence="9">
    <location>
        <begin position="241"/>
        <end position="252"/>
    </location>
</feature>
<dbReference type="PANTHER" id="PTHR13011:SF0">
    <property type="entry name" value="GENERAL TRANSCRIPTION FACTOR IIF SUBUNIT 1"/>
    <property type="match status" value="1"/>
</dbReference>
<feature type="compositionally biased region" description="Basic and acidic residues" evidence="9">
    <location>
        <begin position="307"/>
        <end position="333"/>
    </location>
</feature>
<feature type="compositionally biased region" description="Basic and acidic residues" evidence="9">
    <location>
        <begin position="194"/>
        <end position="204"/>
    </location>
</feature>
<dbReference type="PANTHER" id="PTHR13011">
    <property type="entry name" value="TFIIF-ALPHA"/>
    <property type="match status" value="1"/>
</dbReference>
<dbReference type="GO" id="GO:0016251">
    <property type="term" value="F:RNA polymerase II general transcription initiation factor activity"/>
    <property type="evidence" value="ECO:0007669"/>
    <property type="project" value="TreeGrafter"/>
</dbReference>
<dbReference type="GO" id="GO:0005674">
    <property type="term" value="C:transcription factor TFIIF complex"/>
    <property type="evidence" value="ECO:0007669"/>
    <property type="project" value="TreeGrafter"/>
</dbReference>
<comment type="function">
    <text evidence="7 8">TFIIF is a general transcription initiation factor that binds to RNA polymerase II and helps to recruit it to the initiation complex in collaboration with TFIIB. It promotes transcription elongation.</text>
</comment>
<dbReference type="EMBL" id="VXIV02000163">
    <property type="protein sequence ID" value="KAF6040272.1"/>
    <property type="molecule type" value="Genomic_DNA"/>
</dbReference>
<keyword evidence="4 8" id="KW-0238">DNA-binding</keyword>
<evidence type="ECO:0000313" key="10">
    <source>
        <dbReference type="EMBL" id="KAF6040272.1"/>
    </source>
</evidence>
<evidence type="ECO:0000256" key="9">
    <source>
        <dbReference type="SAM" id="MobiDB-lite"/>
    </source>
</evidence>
<dbReference type="InterPro" id="IPR036388">
    <property type="entry name" value="WH-like_DNA-bd_sf"/>
</dbReference>
<comment type="caution">
    <text evidence="10">The sequence shown here is derived from an EMBL/GenBank/DDBJ whole genome shotgun (WGS) entry which is preliminary data.</text>
</comment>
<dbReference type="Pfam" id="PF05793">
    <property type="entry name" value="TFIIF_alpha"/>
    <property type="match status" value="1"/>
</dbReference>
<dbReference type="InterPro" id="IPR011039">
    <property type="entry name" value="TFIIF_interaction"/>
</dbReference>
<evidence type="ECO:0000256" key="8">
    <source>
        <dbReference type="RuleBase" id="RU366044"/>
    </source>
</evidence>